<dbReference type="KEGG" id="mee:DA075_30275"/>
<dbReference type="EMBL" id="CP028844">
    <property type="protein sequence ID" value="AWB25225.1"/>
    <property type="molecule type" value="Genomic_DNA"/>
</dbReference>
<dbReference type="Proteomes" id="UP000244755">
    <property type="component" value="Chromosome 2"/>
</dbReference>
<name>A0A2R4WUP3_9HYPH</name>
<evidence type="ECO:0000313" key="3">
    <source>
        <dbReference type="Proteomes" id="UP000244755"/>
    </source>
</evidence>
<feature type="compositionally biased region" description="Basic residues" evidence="1">
    <location>
        <begin position="1"/>
        <end position="12"/>
    </location>
</feature>
<keyword evidence="3" id="KW-1185">Reference proteome</keyword>
<evidence type="ECO:0000256" key="1">
    <source>
        <dbReference type="SAM" id="MobiDB-lite"/>
    </source>
</evidence>
<protein>
    <submittedName>
        <fullName evidence="2">Uncharacterized protein</fullName>
    </submittedName>
</protein>
<proteinExistence type="predicted"/>
<gene>
    <name evidence="2" type="ORF">DA075_30275</name>
</gene>
<accession>A0A2R4WUP3</accession>
<feature type="region of interest" description="Disordered" evidence="1">
    <location>
        <begin position="1"/>
        <end position="22"/>
    </location>
</feature>
<reference evidence="2 3" key="1">
    <citation type="submission" date="2018-04" db="EMBL/GenBank/DDBJ databases">
        <title>Methylobacterium sp. PR1016A genome.</title>
        <authorList>
            <person name="Park W."/>
        </authorList>
    </citation>
    <scope>NUCLEOTIDE SEQUENCE [LARGE SCALE GENOMIC DNA]</scope>
    <source>
        <strain evidence="2 3">PR1016A</strain>
    </source>
</reference>
<dbReference type="AlphaFoldDB" id="A0A2R4WUP3"/>
<evidence type="ECO:0000313" key="2">
    <source>
        <dbReference type="EMBL" id="AWB25225.1"/>
    </source>
</evidence>
<sequence length="67" mass="7990">MPARSRHGHGPRARPTDAIHRRRRHRRLRRYYGSCGERLYNPVRRHSAMEWRTPQEFALAAAREAAE</sequence>
<organism evidence="2 3">
    <name type="scientific">Methylobacterium currus</name>
    <dbReference type="NCBI Taxonomy" id="2051553"/>
    <lineage>
        <taxon>Bacteria</taxon>
        <taxon>Pseudomonadati</taxon>
        <taxon>Pseudomonadota</taxon>
        <taxon>Alphaproteobacteria</taxon>
        <taxon>Hyphomicrobiales</taxon>
        <taxon>Methylobacteriaceae</taxon>
        <taxon>Methylobacterium</taxon>
    </lineage>
</organism>